<dbReference type="GO" id="GO:0007389">
    <property type="term" value="P:pattern specification process"/>
    <property type="evidence" value="ECO:0007669"/>
    <property type="project" value="TreeGrafter"/>
</dbReference>
<evidence type="ECO:0000313" key="10">
    <source>
        <dbReference type="RefSeq" id="XP_022144668.1"/>
    </source>
</evidence>
<dbReference type="RefSeq" id="XP_022144668.1">
    <property type="nucleotide sequence ID" value="XM_022288976.1"/>
</dbReference>
<dbReference type="AlphaFoldDB" id="A0A6J1CTX3"/>
<feature type="domain" description="Myb-like" evidence="4">
    <location>
        <begin position="45"/>
        <end position="95"/>
    </location>
</feature>
<feature type="compositionally biased region" description="Polar residues" evidence="3">
    <location>
        <begin position="476"/>
        <end position="485"/>
    </location>
</feature>
<dbReference type="SMART" id="SM00717">
    <property type="entry name" value="SANT"/>
    <property type="match status" value="1"/>
</dbReference>
<protein>
    <submittedName>
        <fullName evidence="7 8">TSL-kinase interacting protein 1</fullName>
    </submittedName>
</protein>
<keyword evidence="1" id="KW-0238">DNA-binding</keyword>
<evidence type="ECO:0000313" key="8">
    <source>
        <dbReference type="RefSeq" id="XP_022144666.1"/>
    </source>
</evidence>
<dbReference type="InterPro" id="IPR001005">
    <property type="entry name" value="SANT/Myb"/>
</dbReference>
<gene>
    <name evidence="7 8 9 10" type="primary">LOC111014299</name>
</gene>
<accession>A0A6J1CTX3</accession>
<dbReference type="GO" id="GO:0003677">
    <property type="term" value="F:DNA binding"/>
    <property type="evidence" value="ECO:0007669"/>
    <property type="project" value="UniProtKB-KW"/>
</dbReference>
<dbReference type="Pfam" id="PF00249">
    <property type="entry name" value="Myb_DNA-binding"/>
    <property type="match status" value="1"/>
</dbReference>
<dbReference type="PANTHER" id="PTHR21677">
    <property type="entry name" value="CRAMPED PROTEIN"/>
    <property type="match status" value="1"/>
</dbReference>
<dbReference type="InterPro" id="IPR009057">
    <property type="entry name" value="Homeodomain-like_sf"/>
</dbReference>
<feature type="domain" description="SANT" evidence="5">
    <location>
        <begin position="53"/>
        <end position="99"/>
    </location>
</feature>
<dbReference type="GO" id="GO:0003682">
    <property type="term" value="F:chromatin binding"/>
    <property type="evidence" value="ECO:0007669"/>
    <property type="project" value="InterPro"/>
</dbReference>
<evidence type="ECO:0000313" key="9">
    <source>
        <dbReference type="RefSeq" id="XP_022144667.1"/>
    </source>
</evidence>
<evidence type="ECO:0000256" key="2">
    <source>
        <dbReference type="ARBA" id="ARBA00023242"/>
    </source>
</evidence>
<keyword evidence="2" id="KW-0539">Nucleus</keyword>
<dbReference type="PANTHER" id="PTHR21677:SF1">
    <property type="entry name" value="PROTEIN CRAMPED-LIKE"/>
    <property type="match status" value="1"/>
</dbReference>
<proteinExistence type="predicted"/>
<dbReference type="InterPro" id="IPR017884">
    <property type="entry name" value="SANT_dom"/>
</dbReference>
<evidence type="ECO:0000256" key="1">
    <source>
        <dbReference type="ARBA" id="ARBA00023125"/>
    </source>
</evidence>
<evidence type="ECO:0000259" key="5">
    <source>
        <dbReference type="PROSITE" id="PS51293"/>
    </source>
</evidence>
<dbReference type="FunFam" id="1.10.10.60:FF:000287">
    <property type="entry name" value="TSL-kinase interacting protein 1"/>
    <property type="match status" value="1"/>
</dbReference>
<reference evidence="7 8" key="1">
    <citation type="submission" date="2025-04" db="UniProtKB">
        <authorList>
            <consortium name="RefSeq"/>
        </authorList>
    </citation>
    <scope>IDENTIFICATION</scope>
    <source>
        <strain evidence="7 8">OHB3-1</strain>
    </source>
</reference>
<sequence length="773" mass="85732">MQTDSIVPSISEAHLHSETIFPHVGDQGIAASTPDHVIEPLPAKRPTRQWAAWTREEEESFFTALRQVGKNFEKITCHVQSKNKDQVRHYYYRLVRRMNKLLAPGLCLDAKNSKDTNAAMLRWWSLLEKYSCKASKLHLKPRRFKIFIEALEHQLLKDRKKTVRKRPLQGENCPPPIPSAVSSQSRALGHDGRAVKLVLVDTQNIPKLGPRKTSSRRNLNVGINRGNNGGYSTVLKPPRQRRKSDGVSSAAYKKWEKAAIAGVSLVADAAEHLERTVTNKDVLRDQNTPGKKNSDPAGSPLLLLPPLQPNSLIDVANTKLKLQLFPVDDGTRRALELDKHNPHLELTLSTRKKISSVLEHLSRKWGNSSAAHGELMLFPYNIQRKSLADCQRWIQDSFESAGDVYASIGRPQVFRLRYGWCSNTEHGCIEFQTSVPAYGIRDDHIMDARDIEGRIVDLASINGQPVDLNKDKVGTLNKNNISTPDAPSETERHLSTRPNDGLTGSSDPALNISWDKKNVADRTINQQSDDVDDLKLSNGTSLSAGEWADSLTNISIGDLLSGVSHDVDANCIDTPLPEGTQCLQQIPFSCDSFDAAIAAHISRQQDKTVTPPTLASHSSSIWDAEETCDAFSFQKNPVDLQELPSSSTFSSLRGCKHIARTNSAGHMTEDDLPRPGSPTGEDYIQGDPMDECQSDPQITETKDINELADIYWPDSLGPLDLDLPSTNKYHNEDLILSDSLSSLNRLIASSLDAFQNCSFFGFDKKESSSAFNS</sequence>
<dbReference type="SUPFAM" id="SSF46689">
    <property type="entry name" value="Homeodomain-like"/>
    <property type="match status" value="1"/>
</dbReference>
<evidence type="ECO:0000259" key="4">
    <source>
        <dbReference type="PROSITE" id="PS50090"/>
    </source>
</evidence>
<dbReference type="GeneID" id="111014299"/>
<dbReference type="PROSITE" id="PS51293">
    <property type="entry name" value="SANT"/>
    <property type="match status" value="1"/>
</dbReference>
<dbReference type="OrthoDB" id="515799at2759"/>
<evidence type="ECO:0000313" key="6">
    <source>
        <dbReference type="Proteomes" id="UP000504603"/>
    </source>
</evidence>
<organism evidence="6 10">
    <name type="scientific">Momordica charantia</name>
    <name type="common">Bitter gourd</name>
    <name type="synonym">Balsam pear</name>
    <dbReference type="NCBI Taxonomy" id="3673"/>
    <lineage>
        <taxon>Eukaryota</taxon>
        <taxon>Viridiplantae</taxon>
        <taxon>Streptophyta</taxon>
        <taxon>Embryophyta</taxon>
        <taxon>Tracheophyta</taxon>
        <taxon>Spermatophyta</taxon>
        <taxon>Magnoliopsida</taxon>
        <taxon>eudicotyledons</taxon>
        <taxon>Gunneridae</taxon>
        <taxon>Pentapetalae</taxon>
        <taxon>rosids</taxon>
        <taxon>fabids</taxon>
        <taxon>Cucurbitales</taxon>
        <taxon>Cucurbitaceae</taxon>
        <taxon>Momordiceae</taxon>
        <taxon>Momordica</taxon>
    </lineage>
</organism>
<dbReference type="RefSeq" id="XP_022144665.1">
    <property type="nucleotide sequence ID" value="XM_022288973.1"/>
</dbReference>
<dbReference type="Proteomes" id="UP000504603">
    <property type="component" value="Unplaced"/>
</dbReference>
<keyword evidence="6" id="KW-1185">Reference proteome</keyword>
<evidence type="ECO:0000313" key="7">
    <source>
        <dbReference type="RefSeq" id="XP_022144665.1"/>
    </source>
</evidence>
<dbReference type="PROSITE" id="PS50090">
    <property type="entry name" value="MYB_LIKE"/>
    <property type="match status" value="1"/>
</dbReference>
<dbReference type="RefSeq" id="XP_022144666.1">
    <property type="nucleotide sequence ID" value="XM_022288974.1"/>
</dbReference>
<dbReference type="Gene3D" id="1.10.10.60">
    <property type="entry name" value="Homeodomain-like"/>
    <property type="match status" value="1"/>
</dbReference>
<feature type="region of interest" description="Disordered" evidence="3">
    <location>
        <begin position="207"/>
        <end position="248"/>
    </location>
</feature>
<feature type="compositionally biased region" description="Polar residues" evidence="3">
    <location>
        <begin position="496"/>
        <end position="508"/>
    </location>
</feature>
<evidence type="ECO:0000256" key="3">
    <source>
        <dbReference type="SAM" id="MobiDB-lite"/>
    </source>
</evidence>
<feature type="region of interest" description="Disordered" evidence="3">
    <location>
        <begin position="278"/>
        <end position="300"/>
    </location>
</feature>
<dbReference type="InterPro" id="IPR055315">
    <property type="entry name" value="Cramped-like"/>
</dbReference>
<dbReference type="CDD" id="cd00167">
    <property type="entry name" value="SANT"/>
    <property type="match status" value="1"/>
</dbReference>
<dbReference type="GO" id="GO:0005634">
    <property type="term" value="C:nucleus"/>
    <property type="evidence" value="ECO:0007669"/>
    <property type="project" value="TreeGrafter"/>
</dbReference>
<dbReference type="KEGG" id="mcha:111014299"/>
<dbReference type="RefSeq" id="XP_022144667.1">
    <property type="nucleotide sequence ID" value="XM_022288975.1"/>
</dbReference>
<feature type="region of interest" description="Disordered" evidence="3">
    <location>
        <begin position="472"/>
        <end position="509"/>
    </location>
</feature>
<name>A0A6J1CTX3_MOMCH</name>
<feature type="region of interest" description="Disordered" evidence="3">
    <location>
        <begin position="161"/>
        <end position="184"/>
    </location>
</feature>